<dbReference type="KEGG" id="cbd:CBUD_0425a"/>
<evidence type="ECO:0000256" key="1">
    <source>
        <dbReference type="SAM" id="MobiDB-lite"/>
    </source>
</evidence>
<protein>
    <submittedName>
        <fullName evidence="2">Uncharacterized protein</fullName>
    </submittedName>
</protein>
<evidence type="ECO:0000313" key="3">
    <source>
        <dbReference type="Proteomes" id="UP000008555"/>
    </source>
</evidence>
<reference evidence="2 3" key="1">
    <citation type="journal article" date="2009" name="Infect. Immun.">
        <title>Comparative genomics reveal extensive transposon-mediated genomic plasticity and diversity among potential effector proteins within the genus Coxiella.</title>
        <authorList>
            <person name="Beare P.A."/>
            <person name="Unsworth N."/>
            <person name="Andoh M."/>
            <person name="Voth D.E."/>
            <person name="Omsland A."/>
            <person name="Gilk S.D."/>
            <person name="Williams K.P."/>
            <person name="Sobral B.W."/>
            <person name="Kupko J.J.III."/>
            <person name="Porcella S.F."/>
            <person name="Samuel J.E."/>
            <person name="Heinzen R.A."/>
        </authorList>
    </citation>
    <scope>NUCLEOTIDE SEQUENCE [LARGE SCALE GENOMIC DNA]</scope>
    <source>
        <strain evidence="2 3">Dugway 5J108-111</strain>
    </source>
</reference>
<feature type="region of interest" description="Disordered" evidence="1">
    <location>
        <begin position="1"/>
        <end position="41"/>
    </location>
</feature>
<dbReference type="RefSeq" id="WP_010958301.1">
    <property type="nucleotide sequence ID" value="NC_009727.1"/>
</dbReference>
<sequence length="41" mass="4711">MQPSPDMLSLPAKTKTQEKIKKNQKVNPLPENQIRSYLPAF</sequence>
<dbReference type="EMBL" id="CP000733">
    <property type="protein sequence ID" value="ACI23098.1"/>
    <property type="molecule type" value="Genomic_DNA"/>
</dbReference>
<gene>
    <name evidence="2" type="ORF">CBUD_0425a</name>
</gene>
<organism evidence="2 3">
    <name type="scientific">Coxiella burnetii (strain Dugway 5J108-111)</name>
    <dbReference type="NCBI Taxonomy" id="434922"/>
    <lineage>
        <taxon>Bacteria</taxon>
        <taxon>Pseudomonadati</taxon>
        <taxon>Pseudomonadota</taxon>
        <taxon>Gammaproteobacteria</taxon>
        <taxon>Legionellales</taxon>
        <taxon>Coxiellaceae</taxon>
        <taxon>Coxiella</taxon>
    </lineage>
</organism>
<proteinExistence type="predicted"/>
<dbReference type="HOGENOM" id="CLU_3268791_0_0_6"/>
<dbReference type="Proteomes" id="UP000008555">
    <property type="component" value="Chromosome"/>
</dbReference>
<evidence type="ECO:0000313" key="2">
    <source>
        <dbReference type="EMBL" id="ACI23098.1"/>
    </source>
</evidence>
<name>B5XHR8_COXBN</name>
<dbReference type="AlphaFoldDB" id="B5XHR8"/>
<accession>B5XHR8</accession>